<feature type="transmembrane region" description="Helical" evidence="8">
    <location>
        <begin position="79"/>
        <end position="102"/>
    </location>
</feature>
<dbReference type="GO" id="GO:0005385">
    <property type="term" value="F:zinc ion transmembrane transporter activity"/>
    <property type="evidence" value="ECO:0007669"/>
    <property type="project" value="InterPro"/>
</dbReference>
<sequence length="282" mass="31117">MTMLPRTNTSKIVPSVLSSVSSEKYDYSSELNNIDYTSLSKALISRKGSDLPPIIYIIFHISLGISLWILGLAHSNYSVIGFSSMVIYSGISLLVDALPSLVKVSGNNISTIEYPFGLTRLPVLSTFINGIFLTYSGMNSLKESLEILFSASVNSPPTDDHHNHSTQTSITLSPQLSGLIISSMAFYLGFIVVKKSGKILLQSITPELEQSITNSLEKILNIKGVISYTKNGIWLTSWDEPEGFIDVYVSRDVDILTTKRQIQLMLASTVGGRWTIQFLFMD</sequence>
<keyword evidence="11" id="KW-1185">Reference proteome</keyword>
<keyword evidence="5 8" id="KW-1133">Transmembrane helix</keyword>
<evidence type="ECO:0000256" key="2">
    <source>
        <dbReference type="ARBA" id="ARBA00008873"/>
    </source>
</evidence>
<dbReference type="EMBL" id="LSSM01003987">
    <property type="protein sequence ID" value="OMJ16167.1"/>
    <property type="molecule type" value="Genomic_DNA"/>
</dbReference>
<evidence type="ECO:0000256" key="4">
    <source>
        <dbReference type="ARBA" id="ARBA00022692"/>
    </source>
</evidence>
<protein>
    <recommendedName>
        <fullName evidence="9">Cation efflux protein transmembrane domain-containing protein</fullName>
    </recommendedName>
</protein>
<dbReference type="InterPro" id="IPR045316">
    <property type="entry name" value="Msc2-like"/>
</dbReference>
<dbReference type="InterPro" id="IPR027469">
    <property type="entry name" value="Cation_efflux_TMD_sf"/>
</dbReference>
<dbReference type="GO" id="GO:0006882">
    <property type="term" value="P:intracellular zinc ion homeostasis"/>
    <property type="evidence" value="ECO:0007669"/>
    <property type="project" value="InterPro"/>
</dbReference>
<dbReference type="Pfam" id="PF01545">
    <property type="entry name" value="Cation_efflux"/>
    <property type="match status" value="1"/>
</dbReference>
<keyword evidence="7 8" id="KW-0472">Membrane</keyword>
<evidence type="ECO:0000256" key="5">
    <source>
        <dbReference type="ARBA" id="ARBA00022989"/>
    </source>
</evidence>
<dbReference type="PANTHER" id="PTHR45755:SF4">
    <property type="entry name" value="ZINC TRANSPORTER 7"/>
    <property type="match status" value="1"/>
</dbReference>
<organism evidence="10 11">
    <name type="scientific">Smittium culicis</name>
    <dbReference type="NCBI Taxonomy" id="133412"/>
    <lineage>
        <taxon>Eukaryota</taxon>
        <taxon>Fungi</taxon>
        <taxon>Fungi incertae sedis</taxon>
        <taxon>Zoopagomycota</taxon>
        <taxon>Kickxellomycotina</taxon>
        <taxon>Harpellomycetes</taxon>
        <taxon>Harpellales</taxon>
        <taxon>Legeriomycetaceae</taxon>
        <taxon>Smittium</taxon>
    </lineage>
</organism>
<feature type="transmembrane region" description="Helical" evidence="8">
    <location>
        <begin position="176"/>
        <end position="193"/>
    </location>
</feature>
<evidence type="ECO:0000256" key="3">
    <source>
        <dbReference type="ARBA" id="ARBA00022448"/>
    </source>
</evidence>
<comment type="similarity">
    <text evidence="2">Belongs to the cation diffusion facilitator (CDF) transporter (TC 2.A.4) family. SLC30A subfamily.</text>
</comment>
<evidence type="ECO:0000256" key="8">
    <source>
        <dbReference type="SAM" id="Phobius"/>
    </source>
</evidence>
<reference evidence="11" key="1">
    <citation type="submission" date="2017-01" db="EMBL/GenBank/DDBJ databases">
        <authorList>
            <person name="Wang Y."/>
            <person name="White M."/>
            <person name="Kvist S."/>
            <person name="Moncalvo J.-M."/>
        </authorList>
    </citation>
    <scope>NUCLEOTIDE SEQUENCE [LARGE SCALE GENOMIC DNA]</scope>
    <source>
        <strain evidence="11">ID-206-W2</strain>
    </source>
</reference>
<dbReference type="PANTHER" id="PTHR45755">
    <property type="match status" value="1"/>
</dbReference>
<accession>A0A1R1XNG2</accession>
<dbReference type="SUPFAM" id="SSF161111">
    <property type="entry name" value="Cation efflux protein transmembrane domain-like"/>
    <property type="match status" value="1"/>
</dbReference>
<feature type="domain" description="Cation efflux protein transmembrane" evidence="9">
    <location>
        <begin position="90"/>
        <end position="205"/>
    </location>
</feature>
<dbReference type="OrthoDB" id="78669at2759"/>
<dbReference type="Proteomes" id="UP000187429">
    <property type="component" value="Unassembled WGS sequence"/>
</dbReference>
<feature type="transmembrane region" description="Helical" evidence="8">
    <location>
        <begin position="114"/>
        <end position="135"/>
    </location>
</feature>
<dbReference type="GO" id="GO:1904257">
    <property type="term" value="P:zinc ion import into Golgi lumen"/>
    <property type="evidence" value="ECO:0007669"/>
    <property type="project" value="TreeGrafter"/>
</dbReference>
<dbReference type="InterPro" id="IPR058533">
    <property type="entry name" value="Cation_efflux_TM"/>
</dbReference>
<evidence type="ECO:0000256" key="7">
    <source>
        <dbReference type="ARBA" id="ARBA00023136"/>
    </source>
</evidence>
<evidence type="ECO:0000259" key="9">
    <source>
        <dbReference type="Pfam" id="PF01545"/>
    </source>
</evidence>
<comment type="caution">
    <text evidence="10">The sequence shown here is derived from an EMBL/GenBank/DDBJ whole genome shotgun (WGS) entry which is preliminary data.</text>
</comment>
<keyword evidence="4 8" id="KW-0812">Transmembrane</keyword>
<keyword evidence="3" id="KW-0813">Transport</keyword>
<dbReference type="GO" id="GO:0005794">
    <property type="term" value="C:Golgi apparatus"/>
    <property type="evidence" value="ECO:0007669"/>
    <property type="project" value="TreeGrafter"/>
</dbReference>
<dbReference type="Gene3D" id="1.20.1510.10">
    <property type="entry name" value="Cation efflux protein transmembrane domain"/>
    <property type="match status" value="1"/>
</dbReference>
<evidence type="ECO:0000256" key="1">
    <source>
        <dbReference type="ARBA" id="ARBA00004141"/>
    </source>
</evidence>
<keyword evidence="6" id="KW-0406">Ion transport</keyword>
<gene>
    <name evidence="10" type="ORF">AYI69_g7934</name>
</gene>
<dbReference type="GO" id="GO:0016020">
    <property type="term" value="C:membrane"/>
    <property type="evidence" value="ECO:0007669"/>
    <property type="project" value="UniProtKB-SubCell"/>
</dbReference>
<evidence type="ECO:0000256" key="6">
    <source>
        <dbReference type="ARBA" id="ARBA00023065"/>
    </source>
</evidence>
<comment type="subcellular location">
    <subcellularLocation>
        <location evidence="1">Membrane</location>
        <topology evidence="1">Multi-pass membrane protein</topology>
    </subcellularLocation>
</comment>
<proteinExistence type="inferred from homology"/>
<evidence type="ECO:0000313" key="10">
    <source>
        <dbReference type="EMBL" id="OMJ16167.1"/>
    </source>
</evidence>
<feature type="transmembrane region" description="Helical" evidence="8">
    <location>
        <begin position="54"/>
        <end position="73"/>
    </location>
</feature>
<name>A0A1R1XNG2_9FUNG</name>
<evidence type="ECO:0000313" key="11">
    <source>
        <dbReference type="Proteomes" id="UP000187429"/>
    </source>
</evidence>
<dbReference type="GO" id="GO:0031410">
    <property type="term" value="C:cytoplasmic vesicle"/>
    <property type="evidence" value="ECO:0007669"/>
    <property type="project" value="TreeGrafter"/>
</dbReference>
<dbReference type="AlphaFoldDB" id="A0A1R1XNG2"/>